<dbReference type="OrthoDB" id="4748714at2"/>
<reference evidence="1 3" key="1">
    <citation type="submission" date="2014-08" db="EMBL/GenBank/DDBJ databases">
        <authorList>
            <person name="Sisinthy S."/>
        </authorList>
    </citation>
    <scope>NUCLEOTIDE SEQUENCE [LARGE SCALE GENOMIC DNA]</scope>
    <source>
        <strain evidence="1 3">RuG17</strain>
    </source>
</reference>
<evidence type="ECO:0000313" key="4">
    <source>
        <dbReference type="Proteomes" id="UP000561726"/>
    </source>
</evidence>
<dbReference type="Proteomes" id="UP000561726">
    <property type="component" value="Unassembled WGS sequence"/>
</dbReference>
<dbReference type="eggNOG" id="ENOG50331YZ">
    <property type="taxonomic scope" value="Bacteria"/>
</dbReference>
<sequence>MSIPVPASQPGHRAYEDSVRLDIGGIVTGLREILGAQLVACLGRVSNTRSVREWAEGSRAPGADVVQRLRTSYYVAGILSERESGTVIQAWFQGMNPELGDKSPAALLRAERLDVIGPDVVAAARSFIAHG</sequence>
<name>A0A099JNR9_9MICO</name>
<dbReference type="EMBL" id="JPXF01000016">
    <property type="protein sequence ID" value="KGJ79267.1"/>
    <property type="molecule type" value="Genomic_DNA"/>
</dbReference>
<organism evidence="1 3">
    <name type="scientific">Cryobacterium roopkundense</name>
    <dbReference type="NCBI Taxonomy" id="1001240"/>
    <lineage>
        <taxon>Bacteria</taxon>
        <taxon>Bacillati</taxon>
        <taxon>Actinomycetota</taxon>
        <taxon>Actinomycetes</taxon>
        <taxon>Micrococcales</taxon>
        <taxon>Microbacteriaceae</taxon>
        <taxon>Cryobacterium</taxon>
    </lineage>
</organism>
<comment type="caution">
    <text evidence="1">The sequence shown here is derived from an EMBL/GenBank/DDBJ whole genome shotgun (WGS) entry which is preliminary data.</text>
</comment>
<gene>
    <name evidence="2" type="ORF">BJ997_004299</name>
    <name evidence="1" type="ORF">GY21_05580</name>
</gene>
<dbReference type="AlphaFoldDB" id="A0A099JNR9"/>
<proteinExistence type="predicted"/>
<keyword evidence="3" id="KW-1185">Reference proteome</keyword>
<evidence type="ECO:0000313" key="3">
    <source>
        <dbReference type="Proteomes" id="UP000029864"/>
    </source>
</evidence>
<accession>A0A099JNR9</accession>
<dbReference type="RefSeq" id="WP_035835700.1">
    <property type="nucleotide sequence ID" value="NZ_JACHBQ010000002.1"/>
</dbReference>
<protein>
    <recommendedName>
        <fullName evidence="5">Antitoxin Xre/MbcA/ParS-like toxin-binding domain-containing protein</fullName>
    </recommendedName>
</protein>
<dbReference type="Proteomes" id="UP000029864">
    <property type="component" value="Unassembled WGS sequence"/>
</dbReference>
<evidence type="ECO:0008006" key="5">
    <source>
        <dbReference type="Google" id="ProtNLM"/>
    </source>
</evidence>
<evidence type="ECO:0000313" key="1">
    <source>
        <dbReference type="EMBL" id="KGJ79267.1"/>
    </source>
</evidence>
<reference evidence="2 4" key="2">
    <citation type="submission" date="2020-08" db="EMBL/GenBank/DDBJ databases">
        <title>Sequencing the genomes of 1000 actinobacteria strains.</title>
        <authorList>
            <person name="Klenk H.-P."/>
        </authorList>
    </citation>
    <scope>NUCLEOTIDE SEQUENCE [LARGE SCALE GENOMIC DNA]</scope>
    <source>
        <strain evidence="2 4">DSM 21065</strain>
    </source>
</reference>
<evidence type="ECO:0000313" key="2">
    <source>
        <dbReference type="EMBL" id="MBB5643688.1"/>
    </source>
</evidence>
<dbReference type="EMBL" id="JACHBQ010000002">
    <property type="protein sequence ID" value="MBB5643688.1"/>
    <property type="molecule type" value="Genomic_DNA"/>
</dbReference>